<comment type="subcellular location">
    <subcellularLocation>
        <location evidence="1">Membrane</location>
        <topology evidence="1">Multi-pass membrane protein</topology>
    </subcellularLocation>
</comment>
<keyword evidence="9" id="KW-1185">Reference proteome</keyword>
<keyword evidence="2 7" id="KW-0812">Transmembrane</keyword>
<keyword evidence="4 7" id="KW-1133">Transmembrane helix</keyword>
<sequence length="150" mass="16813">MMKVLNTCLLRNCYYLQSSSLQIIGSIGAVDAGLDLGKEGLPVHIGSSITSLLGQGGPDNYRSKWRWLRYFNSDKDRRDLITCGASSSVCAAFRAPVGGVLFALEKVATWWRSALLWRTFFNTTVVVVVLGAFMEIWKLRAIRERRVDHV</sequence>
<dbReference type="PANTHER" id="PTHR11689:SF67">
    <property type="entry name" value="CHLORIDE CHANNEL PROTEIN CLC-A"/>
    <property type="match status" value="1"/>
</dbReference>
<evidence type="ECO:0000313" key="8">
    <source>
        <dbReference type="EMBL" id="CAA3005462.1"/>
    </source>
</evidence>
<dbReference type="AlphaFoldDB" id="A0A8S0TNI8"/>
<feature type="transmembrane region" description="Helical" evidence="7">
    <location>
        <begin position="115"/>
        <end position="137"/>
    </location>
</feature>
<protein>
    <submittedName>
        <fullName evidence="8">Chloride channel CLC-b</fullName>
    </submittedName>
</protein>
<evidence type="ECO:0000256" key="7">
    <source>
        <dbReference type="SAM" id="Phobius"/>
    </source>
</evidence>
<keyword evidence="3" id="KW-0677">Repeat</keyword>
<dbReference type="PRINTS" id="PR00762">
    <property type="entry name" value="CLCHANNEL"/>
</dbReference>
<dbReference type="SUPFAM" id="SSF81340">
    <property type="entry name" value="Clc chloride channel"/>
    <property type="match status" value="1"/>
</dbReference>
<name>A0A8S0TNI8_OLEEU</name>
<evidence type="ECO:0000256" key="2">
    <source>
        <dbReference type="ARBA" id="ARBA00022692"/>
    </source>
</evidence>
<keyword evidence="5" id="KW-0129">CBS domain</keyword>
<dbReference type="GO" id="GO:0009671">
    <property type="term" value="F:nitrate:proton symporter activity"/>
    <property type="evidence" value="ECO:0007669"/>
    <property type="project" value="TreeGrafter"/>
</dbReference>
<dbReference type="Gene3D" id="1.10.3080.10">
    <property type="entry name" value="Clc chloride channel"/>
    <property type="match status" value="1"/>
</dbReference>
<dbReference type="PANTHER" id="PTHR11689">
    <property type="entry name" value="CHLORIDE CHANNEL PROTEIN CLC FAMILY MEMBER"/>
    <property type="match status" value="1"/>
</dbReference>
<dbReference type="GO" id="GO:0009705">
    <property type="term" value="C:plant-type vacuole membrane"/>
    <property type="evidence" value="ECO:0007669"/>
    <property type="project" value="TreeGrafter"/>
</dbReference>
<dbReference type="InterPro" id="IPR001807">
    <property type="entry name" value="ClC"/>
</dbReference>
<dbReference type="OrthoDB" id="1746149at2759"/>
<dbReference type="EMBL" id="CACTIH010007246">
    <property type="protein sequence ID" value="CAA3005462.1"/>
    <property type="molecule type" value="Genomic_DNA"/>
</dbReference>
<dbReference type="GO" id="GO:0015108">
    <property type="term" value="F:chloride transmembrane transporter activity"/>
    <property type="evidence" value="ECO:0007669"/>
    <property type="project" value="InterPro"/>
</dbReference>
<accession>A0A8S0TNI8</accession>
<evidence type="ECO:0000256" key="1">
    <source>
        <dbReference type="ARBA" id="ARBA00004141"/>
    </source>
</evidence>
<dbReference type="InterPro" id="IPR051280">
    <property type="entry name" value="Cl-channel/antiporter"/>
</dbReference>
<dbReference type="InterPro" id="IPR014743">
    <property type="entry name" value="Cl-channel_core"/>
</dbReference>
<evidence type="ECO:0000256" key="6">
    <source>
        <dbReference type="ARBA" id="ARBA00023136"/>
    </source>
</evidence>
<comment type="caution">
    <text evidence="8">The sequence shown here is derived from an EMBL/GenBank/DDBJ whole genome shotgun (WGS) entry which is preliminary data.</text>
</comment>
<feature type="transmembrane region" description="Helical" evidence="7">
    <location>
        <begin position="80"/>
        <end position="103"/>
    </location>
</feature>
<dbReference type="Gramene" id="OE9A057133T1">
    <property type="protein sequence ID" value="OE9A057133C1"/>
    <property type="gene ID" value="OE9A057133"/>
</dbReference>
<dbReference type="Pfam" id="PF00654">
    <property type="entry name" value="Voltage_CLC"/>
    <property type="match status" value="1"/>
</dbReference>
<proteinExistence type="predicted"/>
<evidence type="ECO:0000256" key="5">
    <source>
        <dbReference type="ARBA" id="ARBA00023122"/>
    </source>
</evidence>
<reference evidence="8 9" key="1">
    <citation type="submission" date="2019-12" db="EMBL/GenBank/DDBJ databases">
        <authorList>
            <person name="Alioto T."/>
            <person name="Alioto T."/>
            <person name="Gomez Garrido J."/>
        </authorList>
    </citation>
    <scope>NUCLEOTIDE SEQUENCE [LARGE SCALE GENOMIC DNA]</scope>
</reference>
<gene>
    <name evidence="8" type="ORF">OLEA9_A057133</name>
</gene>
<evidence type="ECO:0000256" key="3">
    <source>
        <dbReference type="ARBA" id="ARBA00022737"/>
    </source>
</evidence>
<evidence type="ECO:0000256" key="4">
    <source>
        <dbReference type="ARBA" id="ARBA00022989"/>
    </source>
</evidence>
<evidence type="ECO:0000313" key="9">
    <source>
        <dbReference type="Proteomes" id="UP000594638"/>
    </source>
</evidence>
<organism evidence="8 9">
    <name type="scientific">Olea europaea subsp. europaea</name>
    <dbReference type="NCBI Taxonomy" id="158383"/>
    <lineage>
        <taxon>Eukaryota</taxon>
        <taxon>Viridiplantae</taxon>
        <taxon>Streptophyta</taxon>
        <taxon>Embryophyta</taxon>
        <taxon>Tracheophyta</taxon>
        <taxon>Spermatophyta</taxon>
        <taxon>Magnoliopsida</taxon>
        <taxon>eudicotyledons</taxon>
        <taxon>Gunneridae</taxon>
        <taxon>Pentapetalae</taxon>
        <taxon>asterids</taxon>
        <taxon>lamiids</taxon>
        <taxon>Lamiales</taxon>
        <taxon>Oleaceae</taxon>
        <taxon>Oleeae</taxon>
        <taxon>Olea</taxon>
    </lineage>
</organism>
<dbReference type="Proteomes" id="UP000594638">
    <property type="component" value="Unassembled WGS sequence"/>
</dbReference>
<keyword evidence="6 7" id="KW-0472">Membrane</keyword>